<feature type="transmembrane region" description="Helical" evidence="3">
    <location>
        <begin position="66"/>
        <end position="86"/>
    </location>
</feature>
<dbReference type="InterPro" id="IPR004843">
    <property type="entry name" value="Calcineurin-like_PHP"/>
</dbReference>
<dbReference type="InterPro" id="IPR051158">
    <property type="entry name" value="Metallophosphoesterase_sf"/>
</dbReference>
<reference evidence="5" key="1">
    <citation type="journal article" date="2020" name="mSystems">
        <title>Genome- and Community-Level Interaction Insights into Carbon Utilization and Element Cycling Functions of Hydrothermarchaeota in Hydrothermal Sediment.</title>
        <authorList>
            <person name="Zhou Z."/>
            <person name="Liu Y."/>
            <person name="Xu W."/>
            <person name="Pan J."/>
            <person name="Luo Z.H."/>
            <person name="Li M."/>
        </authorList>
    </citation>
    <scope>NUCLEOTIDE SEQUENCE [LARGE SCALE GENOMIC DNA]</scope>
    <source>
        <strain evidence="5">SpSt-477</strain>
    </source>
</reference>
<dbReference type="PANTHER" id="PTHR31302:SF31">
    <property type="entry name" value="PHOSPHODIESTERASE YAEI"/>
    <property type="match status" value="1"/>
</dbReference>
<feature type="domain" description="Calcineurin-like phosphoesterase" evidence="4">
    <location>
        <begin position="156"/>
        <end position="322"/>
    </location>
</feature>
<comment type="caution">
    <text evidence="5">The sequence shown here is derived from an EMBL/GenBank/DDBJ whole genome shotgun (WGS) entry which is preliminary data.</text>
</comment>
<evidence type="ECO:0000256" key="3">
    <source>
        <dbReference type="SAM" id="Phobius"/>
    </source>
</evidence>
<dbReference type="Gene3D" id="3.60.21.10">
    <property type="match status" value="1"/>
</dbReference>
<dbReference type="SUPFAM" id="SSF56300">
    <property type="entry name" value="Metallo-dependent phosphatases"/>
    <property type="match status" value="1"/>
</dbReference>
<keyword evidence="2" id="KW-0378">Hydrolase</keyword>
<name>A0A7C4ML26_9BACT</name>
<gene>
    <name evidence="5" type="ORF">ENS29_03790</name>
</gene>
<feature type="transmembrane region" description="Helical" evidence="3">
    <location>
        <begin position="116"/>
        <end position="134"/>
    </location>
</feature>
<accession>A0A7C4ML26</accession>
<dbReference type="GO" id="GO:0009245">
    <property type="term" value="P:lipid A biosynthetic process"/>
    <property type="evidence" value="ECO:0007669"/>
    <property type="project" value="TreeGrafter"/>
</dbReference>
<proteinExistence type="predicted"/>
<keyword evidence="1" id="KW-0479">Metal-binding</keyword>
<dbReference type="GO" id="GO:0008758">
    <property type="term" value="F:UDP-2,3-diacylglucosamine hydrolase activity"/>
    <property type="evidence" value="ECO:0007669"/>
    <property type="project" value="TreeGrafter"/>
</dbReference>
<organism evidence="5">
    <name type="scientific">Desulfatirhabdium butyrativorans</name>
    <dbReference type="NCBI Taxonomy" id="340467"/>
    <lineage>
        <taxon>Bacteria</taxon>
        <taxon>Pseudomonadati</taxon>
        <taxon>Thermodesulfobacteriota</taxon>
        <taxon>Desulfobacteria</taxon>
        <taxon>Desulfobacterales</taxon>
        <taxon>Desulfatirhabdiaceae</taxon>
        <taxon>Desulfatirhabdium</taxon>
    </lineage>
</organism>
<evidence type="ECO:0000313" key="5">
    <source>
        <dbReference type="EMBL" id="HGU31962.1"/>
    </source>
</evidence>
<protein>
    <submittedName>
        <fullName evidence="5">Metallophosphoesterase</fullName>
    </submittedName>
</protein>
<evidence type="ECO:0000256" key="2">
    <source>
        <dbReference type="ARBA" id="ARBA00022801"/>
    </source>
</evidence>
<keyword evidence="3" id="KW-1133">Transmembrane helix</keyword>
<dbReference type="GO" id="GO:0046872">
    <property type="term" value="F:metal ion binding"/>
    <property type="evidence" value="ECO:0007669"/>
    <property type="project" value="UniProtKB-KW"/>
</dbReference>
<feature type="transmembrane region" description="Helical" evidence="3">
    <location>
        <begin position="33"/>
        <end position="54"/>
    </location>
</feature>
<dbReference type="Pfam" id="PF00149">
    <property type="entry name" value="Metallophos"/>
    <property type="match status" value="1"/>
</dbReference>
<dbReference type="AlphaFoldDB" id="A0A7C4ML26"/>
<dbReference type="EMBL" id="DSUH01000080">
    <property type="protein sequence ID" value="HGU31962.1"/>
    <property type="molecule type" value="Genomic_DNA"/>
</dbReference>
<dbReference type="GO" id="GO:0016020">
    <property type="term" value="C:membrane"/>
    <property type="evidence" value="ECO:0007669"/>
    <property type="project" value="GOC"/>
</dbReference>
<sequence length="389" mass="43346">MTLFFLFYLLLYGGIHLYVFYKLQAAYPLSFPAKTIVIGAFASMVISPVMVRLLERHGYELPANTFAHVGYLWMGLVFVFFSTSILLDLWRLAMHFGTWLGAAGLHGWMPQGRMRLLLPLVVSLLLTGYGYAAALRVAPETITLETDKLPHGMSRLRIVQISDVHLGLIVSGERLERICRVIEEANPDILVSTGDLLDGQLDGLASSVERLKRIQPRFGKVAVTGNHEYYAGIEQCVQLTQAAGFRLLRGERFDVGDIVRFVGVDDITGYRGGGSEFLTEERLLAGMENRRDMLTILLKHRPVVSKEALGAFDLQLSGHTHAGQILPFSLITRLYFPYHRGLYHLQNGSALYVSRGTGTWGPPIRIGSDPEVTIIDFVQRDGTRIPPAS</sequence>
<keyword evidence="3" id="KW-0812">Transmembrane</keyword>
<dbReference type="CDD" id="cd07385">
    <property type="entry name" value="MPP_YkuE_C"/>
    <property type="match status" value="1"/>
</dbReference>
<dbReference type="PANTHER" id="PTHR31302">
    <property type="entry name" value="TRANSMEMBRANE PROTEIN WITH METALLOPHOSPHOESTERASE DOMAIN-RELATED"/>
    <property type="match status" value="1"/>
</dbReference>
<dbReference type="InterPro" id="IPR029052">
    <property type="entry name" value="Metallo-depent_PP-like"/>
</dbReference>
<evidence type="ECO:0000256" key="1">
    <source>
        <dbReference type="ARBA" id="ARBA00022723"/>
    </source>
</evidence>
<keyword evidence="3" id="KW-0472">Membrane</keyword>
<evidence type="ECO:0000259" key="4">
    <source>
        <dbReference type="Pfam" id="PF00149"/>
    </source>
</evidence>